<protein>
    <recommendedName>
        <fullName evidence="17">Protein kinase domain-containing protein</fullName>
    </recommendedName>
</protein>
<dbReference type="PANTHER" id="PTHR48053">
    <property type="entry name" value="LEUCINE RICH REPEAT FAMILY PROTEIN, EXPRESSED"/>
    <property type="match status" value="1"/>
</dbReference>
<keyword evidence="10 15" id="KW-0067">ATP-binding</keyword>
<organism evidence="18 19">
    <name type="scientific">Hevea brasiliensis</name>
    <name type="common">Para rubber tree</name>
    <name type="synonym">Siphonia brasiliensis</name>
    <dbReference type="NCBI Taxonomy" id="3981"/>
    <lineage>
        <taxon>Eukaryota</taxon>
        <taxon>Viridiplantae</taxon>
        <taxon>Streptophyta</taxon>
        <taxon>Embryophyta</taxon>
        <taxon>Tracheophyta</taxon>
        <taxon>Spermatophyta</taxon>
        <taxon>Magnoliopsida</taxon>
        <taxon>eudicotyledons</taxon>
        <taxon>Gunneridae</taxon>
        <taxon>Pentapetalae</taxon>
        <taxon>rosids</taxon>
        <taxon>fabids</taxon>
        <taxon>Malpighiales</taxon>
        <taxon>Euphorbiaceae</taxon>
        <taxon>Crotonoideae</taxon>
        <taxon>Micrandreae</taxon>
        <taxon>Hevea</taxon>
    </lineage>
</organism>
<feature type="domain" description="Protein kinase" evidence="17">
    <location>
        <begin position="608"/>
        <end position="890"/>
    </location>
</feature>
<keyword evidence="14" id="KW-0325">Glycoprotein</keyword>
<gene>
    <name evidence="18" type="ORF">GH714_026059</name>
</gene>
<comment type="subcellular location">
    <subcellularLocation>
        <location evidence="1">Cell membrane</location>
    </subcellularLocation>
    <subcellularLocation>
        <location evidence="2">Membrane</location>
        <topology evidence="2">Single-pass type I membrane protein</topology>
    </subcellularLocation>
</comment>
<dbReference type="Gene3D" id="3.30.200.20">
    <property type="entry name" value="Phosphorylase Kinase, domain 1"/>
    <property type="match status" value="1"/>
</dbReference>
<dbReference type="PROSITE" id="PS50011">
    <property type="entry name" value="PROTEIN_KINASE_DOM"/>
    <property type="match status" value="1"/>
</dbReference>
<dbReference type="PROSITE" id="PS00107">
    <property type="entry name" value="PROTEIN_KINASE_ATP"/>
    <property type="match status" value="1"/>
</dbReference>
<evidence type="ECO:0000256" key="3">
    <source>
        <dbReference type="ARBA" id="ARBA00022614"/>
    </source>
</evidence>
<evidence type="ECO:0000256" key="7">
    <source>
        <dbReference type="ARBA" id="ARBA00022737"/>
    </source>
</evidence>
<keyword evidence="13" id="KW-0675">Receptor</keyword>
<keyword evidence="8 15" id="KW-0547">Nucleotide-binding</keyword>
<dbReference type="GO" id="GO:0005524">
    <property type="term" value="F:ATP binding"/>
    <property type="evidence" value="ECO:0007669"/>
    <property type="project" value="UniProtKB-UniRule"/>
</dbReference>
<keyword evidence="12 16" id="KW-0472">Membrane</keyword>
<dbReference type="InterPro" id="IPR032675">
    <property type="entry name" value="LRR_dom_sf"/>
</dbReference>
<dbReference type="GO" id="GO:0004672">
    <property type="term" value="F:protein kinase activity"/>
    <property type="evidence" value="ECO:0007669"/>
    <property type="project" value="InterPro"/>
</dbReference>
<evidence type="ECO:0000256" key="1">
    <source>
        <dbReference type="ARBA" id="ARBA00004236"/>
    </source>
</evidence>
<accession>A0A6A6LVE1</accession>
<dbReference type="GO" id="GO:0005886">
    <property type="term" value="C:plasma membrane"/>
    <property type="evidence" value="ECO:0007669"/>
    <property type="project" value="UniProtKB-SubCell"/>
</dbReference>
<evidence type="ECO:0000256" key="8">
    <source>
        <dbReference type="ARBA" id="ARBA00022741"/>
    </source>
</evidence>
<evidence type="ECO:0000313" key="18">
    <source>
        <dbReference type="EMBL" id="KAF2303996.1"/>
    </source>
</evidence>
<dbReference type="EMBL" id="JAAGAX010000009">
    <property type="protein sequence ID" value="KAF2303996.1"/>
    <property type="molecule type" value="Genomic_DNA"/>
</dbReference>
<evidence type="ECO:0000256" key="9">
    <source>
        <dbReference type="ARBA" id="ARBA00022777"/>
    </source>
</evidence>
<dbReference type="InterPro" id="IPR011009">
    <property type="entry name" value="Kinase-like_dom_sf"/>
</dbReference>
<proteinExistence type="predicted"/>
<keyword evidence="3" id="KW-0433">Leucine-rich repeat</keyword>
<comment type="caution">
    <text evidence="18">The sequence shown here is derived from an EMBL/GenBank/DDBJ whole genome shotgun (WGS) entry which is preliminary data.</text>
</comment>
<dbReference type="Proteomes" id="UP000467840">
    <property type="component" value="Chromosome 16"/>
</dbReference>
<dbReference type="InterPro" id="IPR001611">
    <property type="entry name" value="Leu-rich_rpt"/>
</dbReference>
<evidence type="ECO:0000256" key="11">
    <source>
        <dbReference type="ARBA" id="ARBA00022989"/>
    </source>
</evidence>
<dbReference type="PROSITE" id="PS00108">
    <property type="entry name" value="PROTEIN_KINASE_ST"/>
    <property type="match status" value="1"/>
</dbReference>
<dbReference type="Pfam" id="PF00069">
    <property type="entry name" value="Pkinase"/>
    <property type="match status" value="1"/>
</dbReference>
<sequence length="968" mass="106866">MNISGMIPAFICDLKNLTVLDFYNNSFTGRFPVALLSCSKLLYLNLSQNYFVGVIPDDIGGFSGLAFLDLSGNNFTGNIPASIGRLQELKELKLDQNKFNGTFPPEIGNLSNLEVLSMAYNGFLPSSLPSNFSQLKQLKWFWISHSNLCGEIPETVGEMVALEHLDLSRNKLTGNIPRSLFMLKKLSILYLFKNELSGEIPRVVEALNLVELDLSDNNLTGKIPDDFGKLQNLSVLNLFYNQLSGEIPKSIGRLPALIRFSLFSNNLSGVLPPDLGRYSMLNTVEVSSNRLTGKLPEFLCNGGNLVGVAACDNNFNGELPESLGNCSSLQTLWISRNAFTGNIPVGLWTALNLEYLMLSDNLFTGELPNGVSRNLRWLEISNNRFSGKIPIGASWRNVMFFNASNNLFSGTIPQELTTLPLLAILLLDRNQLTGALPSDIVSWKSLTILNMSQNQLSGQIPGEIGFLHNLHLLDLSDNHFSGRIPPEFSSLKLNFLNLSSNHLTGEIPISLENVAYNSSFLNNPGLCTRNSLLSLNLCNSNSQKSTKNSIQSIALISGILATAFLLALLLSFLVIRFYPKKKRVLNSTWKLISFQKLDFTESDILSGLTETNLIGSGGSGKVYCVATHRSGLVAVKRIFSDKKLNQKLEKQFHAEVQILGTIRHLNIVKLLCCICNDHSKLLVYEYMERHSLDQWLHVKKRSTSVSGSACLDWPTRLRIVLAAAQGLSYLHHDSSPPIIHRDVKSSNILLDSAFNAKITDFGLARVLVKKGEDTASVVAGSVGYIAPEYQTARLNEKIDVYSFGVVLLELTTGKEAHLGDENRSLAEWACNHMVEDRPIVDALDKEIMGSSCLDEMITVFKLGVKCTSKLPFDRPSMREKSRLGMLCPYTELGFRGRVIYEPVCKGLGNLFKGVSNIGLALPVLALAQQLHLSLKTHGERNLGTLAYLALEWLNDVSVENLASQNPVA</sequence>
<dbReference type="Pfam" id="PF13855">
    <property type="entry name" value="LRR_8"/>
    <property type="match status" value="1"/>
</dbReference>
<dbReference type="Gene3D" id="3.80.10.10">
    <property type="entry name" value="Ribonuclease Inhibitor"/>
    <property type="match status" value="3"/>
</dbReference>
<dbReference type="SUPFAM" id="SSF56112">
    <property type="entry name" value="Protein kinase-like (PK-like)"/>
    <property type="match status" value="1"/>
</dbReference>
<dbReference type="FunFam" id="3.80.10.10:FF:000221">
    <property type="entry name" value="Leucine-rich repeat receptor-like protein kinase PXL1"/>
    <property type="match status" value="1"/>
</dbReference>
<dbReference type="SMART" id="SM00369">
    <property type="entry name" value="LRR_TYP"/>
    <property type="match status" value="7"/>
</dbReference>
<keyword evidence="19" id="KW-1185">Reference proteome</keyword>
<dbReference type="FunFam" id="3.30.200.20:FF:000512">
    <property type="entry name" value="Receptor-like protein kinase HSL1"/>
    <property type="match status" value="1"/>
</dbReference>
<evidence type="ECO:0000256" key="5">
    <source>
        <dbReference type="ARBA" id="ARBA00022692"/>
    </source>
</evidence>
<dbReference type="FunFam" id="3.80.10.10:FF:001670">
    <property type="entry name" value="Putative leucine-rich repeat receptor-like protein kinase family protein"/>
    <property type="match status" value="1"/>
</dbReference>
<keyword evidence="9" id="KW-0418">Kinase</keyword>
<dbReference type="Pfam" id="PF00560">
    <property type="entry name" value="LRR_1"/>
    <property type="match status" value="9"/>
</dbReference>
<keyword evidence="5 16" id="KW-0812">Transmembrane</keyword>
<keyword evidence="6" id="KW-0732">Signal</keyword>
<dbReference type="FunFam" id="1.10.510.10:FF:000388">
    <property type="entry name" value="Leucine-rich repeat receptor-like tyrosine-protein kinase PXC3"/>
    <property type="match status" value="1"/>
</dbReference>
<dbReference type="InterPro" id="IPR051716">
    <property type="entry name" value="Plant_RL_S/T_kinase"/>
</dbReference>
<dbReference type="InterPro" id="IPR017441">
    <property type="entry name" value="Protein_kinase_ATP_BS"/>
</dbReference>
<reference evidence="18 19" key="1">
    <citation type="journal article" date="2020" name="Mol. Plant">
        <title>The Chromosome-Based Rubber Tree Genome Provides New Insights into Spurge Genome Evolution and Rubber Biosynthesis.</title>
        <authorList>
            <person name="Liu J."/>
            <person name="Shi C."/>
            <person name="Shi C.C."/>
            <person name="Li W."/>
            <person name="Zhang Q.J."/>
            <person name="Zhang Y."/>
            <person name="Li K."/>
            <person name="Lu H.F."/>
            <person name="Shi C."/>
            <person name="Zhu S.T."/>
            <person name="Xiao Z.Y."/>
            <person name="Nan H."/>
            <person name="Yue Y."/>
            <person name="Zhu X.G."/>
            <person name="Wu Y."/>
            <person name="Hong X.N."/>
            <person name="Fan G.Y."/>
            <person name="Tong Y."/>
            <person name="Zhang D."/>
            <person name="Mao C.L."/>
            <person name="Liu Y.L."/>
            <person name="Hao S.J."/>
            <person name="Liu W.Q."/>
            <person name="Lv M.Q."/>
            <person name="Zhang H.B."/>
            <person name="Liu Y."/>
            <person name="Hu-Tang G.R."/>
            <person name="Wang J.P."/>
            <person name="Wang J.H."/>
            <person name="Sun Y.H."/>
            <person name="Ni S.B."/>
            <person name="Chen W.B."/>
            <person name="Zhang X.C."/>
            <person name="Jiao Y.N."/>
            <person name="Eichler E.E."/>
            <person name="Li G.H."/>
            <person name="Liu X."/>
            <person name="Gao L.Z."/>
        </authorList>
    </citation>
    <scope>NUCLEOTIDE SEQUENCE [LARGE SCALE GENOMIC DNA]</scope>
    <source>
        <strain evidence="19">cv. GT1</strain>
        <tissue evidence="18">Leaf</tissue>
    </source>
</reference>
<dbReference type="SUPFAM" id="SSF52058">
    <property type="entry name" value="L domain-like"/>
    <property type="match status" value="2"/>
</dbReference>
<evidence type="ECO:0000313" key="19">
    <source>
        <dbReference type="Proteomes" id="UP000467840"/>
    </source>
</evidence>
<dbReference type="FunFam" id="3.80.10.10:FF:000095">
    <property type="entry name" value="LRR receptor-like serine/threonine-protein kinase GSO1"/>
    <property type="match status" value="1"/>
</dbReference>
<evidence type="ECO:0000256" key="6">
    <source>
        <dbReference type="ARBA" id="ARBA00022729"/>
    </source>
</evidence>
<evidence type="ECO:0000256" key="14">
    <source>
        <dbReference type="ARBA" id="ARBA00023180"/>
    </source>
</evidence>
<evidence type="ECO:0000259" key="17">
    <source>
        <dbReference type="PROSITE" id="PS50011"/>
    </source>
</evidence>
<dbReference type="InterPro" id="IPR008271">
    <property type="entry name" value="Ser/Thr_kinase_AS"/>
</dbReference>
<dbReference type="InterPro" id="IPR003591">
    <property type="entry name" value="Leu-rich_rpt_typical-subtyp"/>
</dbReference>
<dbReference type="Gene3D" id="1.10.510.10">
    <property type="entry name" value="Transferase(Phosphotransferase) domain 1"/>
    <property type="match status" value="1"/>
</dbReference>
<dbReference type="FunFam" id="3.80.10.10:FF:000041">
    <property type="entry name" value="LRR receptor-like serine/threonine-protein kinase ERECTA"/>
    <property type="match status" value="1"/>
</dbReference>
<name>A0A6A6LVE1_HEVBR</name>
<keyword evidence="11 16" id="KW-1133">Transmembrane helix</keyword>
<keyword evidence="4" id="KW-0808">Transferase</keyword>
<evidence type="ECO:0000256" key="12">
    <source>
        <dbReference type="ARBA" id="ARBA00023136"/>
    </source>
</evidence>
<dbReference type="PROSITE" id="PS51450">
    <property type="entry name" value="LRR"/>
    <property type="match status" value="1"/>
</dbReference>
<evidence type="ECO:0000256" key="4">
    <source>
        <dbReference type="ARBA" id="ARBA00022679"/>
    </source>
</evidence>
<evidence type="ECO:0000256" key="10">
    <source>
        <dbReference type="ARBA" id="ARBA00022840"/>
    </source>
</evidence>
<evidence type="ECO:0000256" key="2">
    <source>
        <dbReference type="ARBA" id="ARBA00004479"/>
    </source>
</evidence>
<feature type="transmembrane region" description="Helical" evidence="16">
    <location>
        <begin position="553"/>
        <end position="575"/>
    </location>
</feature>
<evidence type="ECO:0000256" key="16">
    <source>
        <dbReference type="SAM" id="Phobius"/>
    </source>
</evidence>
<feature type="binding site" evidence="15">
    <location>
        <position position="636"/>
    </location>
    <ligand>
        <name>ATP</name>
        <dbReference type="ChEBI" id="CHEBI:30616"/>
    </ligand>
</feature>
<evidence type="ECO:0000256" key="15">
    <source>
        <dbReference type="PROSITE-ProRule" id="PRU10141"/>
    </source>
</evidence>
<evidence type="ECO:0000256" key="13">
    <source>
        <dbReference type="ARBA" id="ARBA00023170"/>
    </source>
</evidence>
<keyword evidence="7" id="KW-0677">Repeat</keyword>
<dbReference type="InterPro" id="IPR000719">
    <property type="entry name" value="Prot_kinase_dom"/>
</dbReference>
<dbReference type="AlphaFoldDB" id="A0A6A6LVE1"/>
<dbReference type="SMART" id="SM00220">
    <property type="entry name" value="S_TKc"/>
    <property type="match status" value="1"/>
</dbReference>
<dbReference type="PANTHER" id="PTHR48053:SF109">
    <property type="entry name" value="PROTEIN KINASE DOMAIN-CONTAINING PROTEIN"/>
    <property type="match status" value="1"/>
</dbReference>